<dbReference type="EMBL" id="CP066167">
    <property type="protein sequence ID" value="QQD19923.1"/>
    <property type="molecule type" value="Genomic_DNA"/>
</dbReference>
<dbReference type="GO" id="GO:0032259">
    <property type="term" value="P:methylation"/>
    <property type="evidence" value="ECO:0007669"/>
    <property type="project" value="UniProtKB-KW"/>
</dbReference>
<dbReference type="GO" id="GO:0008757">
    <property type="term" value="F:S-adenosylmethionine-dependent methyltransferase activity"/>
    <property type="evidence" value="ECO:0007669"/>
    <property type="project" value="InterPro"/>
</dbReference>
<evidence type="ECO:0000313" key="2">
    <source>
        <dbReference type="EMBL" id="QQD19923.1"/>
    </source>
</evidence>
<name>A0A7T4URK9_9GAMM</name>
<dbReference type="Gene3D" id="3.40.50.150">
    <property type="entry name" value="Vaccinia Virus protein VP39"/>
    <property type="match status" value="1"/>
</dbReference>
<keyword evidence="2" id="KW-0808">Transferase</keyword>
<dbReference type="AlphaFoldDB" id="A0A7T4URK9"/>
<sequence length="286" mass="32480">MPRWRAQHSPEFLLPALRQWFKTPVGQTVLQEEQQLISEAIETAIAPGHRILGLSIIPERCCLDVGNNGRVFRLGSSGHYGFTQVLDAICDFDRLPVESESQDIVVLHHLLEFVENPHSVLREVERVMVPHGRLIVCGINPWSLLALRGVMGRLRRSAMWQHHSLSLSRVNDWLSLLGFEADETRYAFHRLPVNRPAFFMNHRAPASRFPMGGVYVLNAVKYRAPLTPSEEGLRRRAQVLAHPAMLGATRGIGATPQGMSTTQRVATNRRYRRRLPKIIKIEPQND</sequence>
<protein>
    <submittedName>
        <fullName evidence="2">Methyltransferase domain-containing protein</fullName>
    </submittedName>
</protein>
<feature type="domain" description="Methyltransferase type 11" evidence="1">
    <location>
        <begin position="90"/>
        <end position="136"/>
    </location>
</feature>
<accession>A0A7T4URK9</accession>
<keyword evidence="2" id="KW-0489">Methyltransferase</keyword>
<dbReference type="Pfam" id="PF08241">
    <property type="entry name" value="Methyltransf_11"/>
    <property type="match status" value="1"/>
</dbReference>
<dbReference type="KEGG" id="snan:I6N98_08850"/>
<proteinExistence type="predicted"/>
<reference evidence="2 3" key="1">
    <citation type="submission" date="2020-12" db="EMBL/GenBank/DDBJ databases">
        <authorList>
            <person name="Shan Y."/>
        </authorList>
    </citation>
    <scope>NUCLEOTIDE SEQUENCE [LARGE SCALE GENOMIC DNA]</scope>
    <source>
        <strain evidence="3">csc3.9</strain>
    </source>
</reference>
<dbReference type="Proteomes" id="UP000596063">
    <property type="component" value="Chromosome"/>
</dbReference>
<dbReference type="InterPro" id="IPR029063">
    <property type="entry name" value="SAM-dependent_MTases_sf"/>
</dbReference>
<dbReference type="RefSeq" id="WP_198571407.1">
    <property type="nucleotide sequence ID" value="NZ_CP066167.1"/>
</dbReference>
<keyword evidence="3" id="KW-1185">Reference proteome</keyword>
<evidence type="ECO:0000259" key="1">
    <source>
        <dbReference type="Pfam" id="PF08241"/>
    </source>
</evidence>
<dbReference type="SUPFAM" id="SSF53335">
    <property type="entry name" value="S-adenosyl-L-methionine-dependent methyltransferases"/>
    <property type="match status" value="1"/>
</dbReference>
<dbReference type="InterPro" id="IPR013216">
    <property type="entry name" value="Methyltransf_11"/>
</dbReference>
<organism evidence="2 3">
    <name type="scientific">Spongiibacter nanhainus</name>
    <dbReference type="NCBI Taxonomy" id="2794344"/>
    <lineage>
        <taxon>Bacteria</taxon>
        <taxon>Pseudomonadati</taxon>
        <taxon>Pseudomonadota</taxon>
        <taxon>Gammaproteobacteria</taxon>
        <taxon>Cellvibrionales</taxon>
        <taxon>Spongiibacteraceae</taxon>
        <taxon>Spongiibacter</taxon>
    </lineage>
</organism>
<gene>
    <name evidence="2" type="ORF">I6N98_08850</name>
</gene>
<evidence type="ECO:0000313" key="3">
    <source>
        <dbReference type="Proteomes" id="UP000596063"/>
    </source>
</evidence>